<gene>
    <name evidence="2" type="ORF">GTA08_BOTSDO00950</name>
</gene>
<feature type="compositionally biased region" description="Polar residues" evidence="1">
    <location>
        <begin position="291"/>
        <end position="323"/>
    </location>
</feature>
<name>A0A8H4J5Z6_9PEZI</name>
<keyword evidence="3" id="KW-1185">Reference proteome</keyword>
<evidence type="ECO:0000313" key="2">
    <source>
        <dbReference type="EMBL" id="KAF4313740.1"/>
    </source>
</evidence>
<feature type="region of interest" description="Disordered" evidence="1">
    <location>
        <begin position="257"/>
        <end position="360"/>
    </location>
</feature>
<organism evidence="2 3">
    <name type="scientific">Botryosphaeria dothidea</name>
    <dbReference type="NCBI Taxonomy" id="55169"/>
    <lineage>
        <taxon>Eukaryota</taxon>
        <taxon>Fungi</taxon>
        <taxon>Dikarya</taxon>
        <taxon>Ascomycota</taxon>
        <taxon>Pezizomycotina</taxon>
        <taxon>Dothideomycetes</taxon>
        <taxon>Dothideomycetes incertae sedis</taxon>
        <taxon>Botryosphaeriales</taxon>
        <taxon>Botryosphaeriaceae</taxon>
        <taxon>Botryosphaeria</taxon>
    </lineage>
</organism>
<feature type="compositionally biased region" description="Polar residues" evidence="1">
    <location>
        <begin position="463"/>
        <end position="491"/>
    </location>
</feature>
<dbReference type="AlphaFoldDB" id="A0A8H4J5Z6"/>
<dbReference type="EMBL" id="WWBZ02000001">
    <property type="protein sequence ID" value="KAF4313740.1"/>
    <property type="molecule type" value="Genomic_DNA"/>
</dbReference>
<evidence type="ECO:0000256" key="1">
    <source>
        <dbReference type="SAM" id="MobiDB-lite"/>
    </source>
</evidence>
<sequence>MGQSNYRSRWQPRFPHVRGAAAAGNANPNNIKAFDRVLPAVQLHLAPVFASSFSLQASFKSMAAYGRRVRGPLSFSVFRDGDGEPGDRHEEVQNHARLQKRPPAEERLCERPPKPAAPRSTPSTPFPFAHNTSTSSTSSDDPVKLPPTAAHRPPCDPNAHALLGASPPSSPETVRWSRQPLSSQPGRTAGLNSHSVSRHARSKSENTNKPAGYRLSLALEPVDARFWHRPTSTLSPTLSAPASPTLSLITCHRTRLSSPATVDVSPELDSRSGPSPSTNSSDSLAGRPSLSDRTNTFTETGSSVQQPAATVTDTTSTNASSIALEQKFASRTRPFKTRMANQNEDNIMGDSPAKSSSSSNLLRRLNGVLAEKTTNLKRVRPFGLSTAPKKPQISAPYDVRRETTPPRRPNPGEGQREWGVPELINQKPTIPADVPDETSQGQQPAQRSSMEITPASLKDTEASFGSNETVTNATSPSFTALPSQAHHTTASRGLRSMVPKIPNRMSKLALNDQYSPNASAANEPTDEKNLSRTGKQSVFQRIKDTLNLTRRHRRRNTAVQSAMDLQAIDDNDSPVIQPHLRASQSAVLLPSPGLHDRARQSMLPPIEVGPEMTFSGMNLLPDTDATSRESVVRRSIASPPPAPDNSAATHGDHSQMEFPAFAHDPHIPAGVTTAGHNGFHLMQPLHSHEDVMEFIEAPNIMESANNDGEEGSASEGNLGDQITVDNATNVDSMSNMNDVGTLAISPATNPVNNDLSNPVVDQRRPVPLGLTTGERGFNRLARVLNWNMRFCFSTGRIISREFERDLTRYRNA</sequence>
<feature type="region of interest" description="Disordered" evidence="1">
    <location>
        <begin position="382"/>
        <end position="498"/>
    </location>
</feature>
<feature type="region of interest" description="Disordered" evidence="1">
    <location>
        <begin position="515"/>
        <end position="535"/>
    </location>
</feature>
<accession>A0A8H4J5Z6</accession>
<reference evidence="2" key="1">
    <citation type="submission" date="2020-04" db="EMBL/GenBank/DDBJ databases">
        <title>Genome Assembly and Annotation of Botryosphaeria dothidea sdau 11-99, a Latent Pathogen of Apple Fruit Ring Rot in China.</title>
        <authorList>
            <person name="Yu C."/>
            <person name="Diao Y."/>
            <person name="Lu Q."/>
            <person name="Zhao J."/>
            <person name="Cui S."/>
            <person name="Peng C."/>
            <person name="He B."/>
            <person name="Liu H."/>
        </authorList>
    </citation>
    <scope>NUCLEOTIDE SEQUENCE [LARGE SCALE GENOMIC DNA]</scope>
    <source>
        <strain evidence="2">Sdau11-99</strain>
    </source>
</reference>
<protein>
    <submittedName>
        <fullName evidence="2">Uncharacterized protein</fullName>
    </submittedName>
</protein>
<feature type="region of interest" description="Disordered" evidence="1">
    <location>
        <begin position="79"/>
        <end position="212"/>
    </location>
</feature>
<feature type="compositionally biased region" description="Polar residues" evidence="1">
    <location>
        <begin position="437"/>
        <end position="451"/>
    </location>
</feature>
<comment type="caution">
    <text evidence="2">The sequence shown here is derived from an EMBL/GenBank/DDBJ whole genome shotgun (WGS) entry which is preliminary data.</text>
</comment>
<feature type="compositionally biased region" description="Polar residues" evidence="1">
    <location>
        <begin position="179"/>
        <end position="195"/>
    </location>
</feature>
<feature type="compositionally biased region" description="Low complexity" evidence="1">
    <location>
        <begin position="271"/>
        <end position="283"/>
    </location>
</feature>
<proteinExistence type="predicted"/>
<feature type="compositionally biased region" description="Basic and acidic residues" evidence="1">
    <location>
        <begin position="79"/>
        <end position="94"/>
    </location>
</feature>
<dbReference type="Proteomes" id="UP000572817">
    <property type="component" value="Unassembled WGS sequence"/>
</dbReference>
<evidence type="ECO:0000313" key="3">
    <source>
        <dbReference type="Proteomes" id="UP000572817"/>
    </source>
</evidence>
<feature type="region of interest" description="Disordered" evidence="1">
    <location>
        <begin position="625"/>
        <end position="652"/>
    </location>
</feature>
<dbReference type="OrthoDB" id="3940147at2759"/>
<feature type="compositionally biased region" description="Basic and acidic residues" evidence="1">
    <location>
        <begin position="102"/>
        <end position="113"/>
    </location>
</feature>